<sequence>MSTTMTTHTAAGPTDFWAGIRLIIGLELRQRVRGVAWYVLLGVFFVIVGLVTLLLWFATNAIDSGGGGMFSTIIFFVLLLGSLVSPALSGNAINGDRETGVLATTQVTLTSTWQLVLGKFVAAWLTALAFLAAALPFLLFAVVLGQVSIGTIAVSTLVLALELGVIAAIGVGLSGIQTRPLFSIVTTYLVIAALSVGTPILFGLAGLATQSTATNTSIDYNWDEQANGEAGDQWTCAAPVVMEYSVPRFDYYWGVLAANPYVVLADAAPGTFDDNGNPRDLFGWIAVAVRGAQHPPELNSVYDACADGLGPNDPRPNDYETAEQIYNRSVPSWFVGLTVHLLLGAGALFWAVRRTDTPAKRLPTGSRVA</sequence>
<feature type="transmembrane region" description="Helical" evidence="1">
    <location>
        <begin position="149"/>
        <end position="173"/>
    </location>
</feature>
<evidence type="ECO:0000313" key="3">
    <source>
        <dbReference type="Proteomes" id="UP000181956"/>
    </source>
</evidence>
<dbReference type="STRING" id="412690.SAMN04489834_2866"/>
<feature type="transmembrane region" description="Helical" evidence="1">
    <location>
        <begin position="121"/>
        <end position="143"/>
    </location>
</feature>
<dbReference type="RefSeq" id="WP_231919214.1">
    <property type="nucleotide sequence ID" value="NZ_LT629742.1"/>
</dbReference>
<evidence type="ECO:0000256" key="1">
    <source>
        <dbReference type="SAM" id="Phobius"/>
    </source>
</evidence>
<evidence type="ECO:0000313" key="2">
    <source>
        <dbReference type="EMBL" id="SDT11790.1"/>
    </source>
</evidence>
<protein>
    <submittedName>
        <fullName evidence="2">ABC-type transport system involved in multi-copper enzyme maturation, permease component</fullName>
    </submittedName>
</protein>
<feature type="transmembrane region" description="Helical" evidence="1">
    <location>
        <begin position="69"/>
        <end position="88"/>
    </location>
</feature>
<dbReference type="Proteomes" id="UP000181956">
    <property type="component" value="Chromosome I"/>
</dbReference>
<keyword evidence="1" id="KW-0472">Membrane</keyword>
<proteinExistence type="predicted"/>
<keyword evidence="3" id="KW-1185">Reference proteome</keyword>
<dbReference type="EMBL" id="LT629742">
    <property type="protein sequence ID" value="SDT11790.1"/>
    <property type="molecule type" value="Genomic_DNA"/>
</dbReference>
<dbReference type="AlphaFoldDB" id="A0A1H1XRF0"/>
<keyword evidence="1" id="KW-1133">Transmembrane helix</keyword>
<feature type="transmembrane region" description="Helical" evidence="1">
    <location>
        <begin position="185"/>
        <end position="208"/>
    </location>
</feature>
<feature type="transmembrane region" description="Helical" evidence="1">
    <location>
        <begin position="35"/>
        <end position="57"/>
    </location>
</feature>
<reference evidence="3" key="1">
    <citation type="submission" date="2016-10" db="EMBL/GenBank/DDBJ databases">
        <authorList>
            <person name="Varghese N."/>
            <person name="Submissions S."/>
        </authorList>
    </citation>
    <scope>NUCLEOTIDE SEQUENCE [LARGE SCALE GENOMIC DNA]</scope>
    <source>
        <strain evidence="3">DSM 21772</strain>
    </source>
</reference>
<gene>
    <name evidence="2" type="ORF">SAMN04489834_2866</name>
</gene>
<keyword evidence="1" id="KW-0812">Transmembrane</keyword>
<name>A0A1H1XRF0_9MICO</name>
<feature type="transmembrane region" description="Helical" evidence="1">
    <location>
        <begin position="333"/>
        <end position="352"/>
    </location>
</feature>
<accession>A0A1H1XRF0</accession>
<organism evidence="2 3">
    <name type="scientific">Microterricola viridarii</name>
    <dbReference type="NCBI Taxonomy" id="412690"/>
    <lineage>
        <taxon>Bacteria</taxon>
        <taxon>Bacillati</taxon>
        <taxon>Actinomycetota</taxon>
        <taxon>Actinomycetes</taxon>
        <taxon>Micrococcales</taxon>
        <taxon>Microbacteriaceae</taxon>
        <taxon>Microterricola</taxon>
    </lineage>
</organism>